<dbReference type="Gene3D" id="3.60.21.10">
    <property type="match status" value="2"/>
</dbReference>
<feature type="domain" description="Calcineurin-like phosphoesterase" evidence="1">
    <location>
        <begin position="313"/>
        <end position="447"/>
    </location>
</feature>
<dbReference type="PANTHER" id="PTHR47474:SF1">
    <property type="entry name" value="TYROSINE-PROTEIN PHOSPHATASE RLPH2"/>
    <property type="match status" value="1"/>
</dbReference>
<organism evidence="2 3">
    <name type="scientific">Artemisia annua</name>
    <name type="common">Sweet wormwood</name>
    <dbReference type="NCBI Taxonomy" id="35608"/>
    <lineage>
        <taxon>Eukaryota</taxon>
        <taxon>Viridiplantae</taxon>
        <taxon>Streptophyta</taxon>
        <taxon>Embryophyta</taxon>
        <taxon>Tracheophyta</taxon>
        <taxon>Spermatophyta</taxon>
        <taxon>Magnoliopsida</taxon>
        <taxon>eudicotyledons</taxon>
        <taxon>Gunneridae</taxon>
        <taxon>Pentapetalae</taxon>
        <taxon>asterids</taxon>
        <taxon>campanulids</taxon>
        <taxon>Asterales</taxon>
        <taxon>Asteraceae</taxon>
        <taxon>Asteroideae</taxon>
        <taxon>Anthemideae</taxon>
        <taxon>Artemisiinae</taxon>
        <taxon>Artemisia</taxon>
    </lineage>
</organism>
<dbReference type="Pfam" id="PF00149">
    <property type="entry name" value="Metallophos"/>
    <property type="match status" value="2"/>
</dbReference>
<comment type="caution">
    <text evidence="2">The sequence shown here is derived from an EMBL/GenBank/DDBJ whole genome shotgun (WGS) entry which is preliminary data.</text>
</comment>
<feature type="domain" description="Calcineurin-like phosphoesterase" evidence="1">
    <location>
        <begin position="10"/>
        <end position="107"/>
    </location>
</feature>
<dbReference type="EMBL" id="PKPP01004838">
    <property type="protein sequence ID" value="PWA62584.1"/>
    <property type="molecule type" value="Genomic_DNA"/>
</dbReference>
<reference evidence="2 3" key="1">
    <citation type="journal article" date="2018" name="Mol. Plant">
        <title>The genome of Artemisia annua provides insight into the evolution of Asteraceae family and artemisinin biosynthesis.</title>
        <authorList>
            <person name="Shen Q."/>
            <person name="Zhang L."/>
            <person name="Liao Z."/>
            <person name="Wang S."/>
            <person name="Yan T."/>
            <person name="Shi P."/>
            <person name="Liu M."/>
            <person name="Fu X."/>
            <person name="Pan Q."/>
            <person name="Wang Y."/>
            <person name="Lv Z."/>
            <person name="Lu X."/>
            <person name="Zhang F."/>
            <person name="Jiang W."/>
            <person name="Ma Y."/>
            <person name="Chen M."/>
            <person name="Hao X."/>
            <person name="Li L."/>
            <person name="Tang Y."/>
            <person name="Lv G."/>
            <person name="Zhou Y."/>
            <person name="Sun X."/>
            <person name="Brodelius P.E."/>
            <person name="Rose J.K.C."/>
            <person name="Tang K."/>
        </authorList>
    </citation>
    <scope>NUCLEOTIDE SEQUENCE [LARGE SCALE GENOMIC DNA]</scope>
    <source>
        <strain evidence="3">cv. Huhao1</strain>
        <tissue evidence="2">Leaf</tissue>
    </source>
</reference>
<dbReference type="Proteomes" id="UP000245207">
    <property type="component" value="Unassembled WGS sequence"/>
</dbReference>
<evidence type="ECO:0000259" key="1">
    <source>
        <dbReference type="Pfam" id="PF00149"/>
    </source>
</evidence>
<name>A0A2U1MMY9_ARTAN</name>
<evidence type="ECO:0000313" key="2">
    <source>
        <dbReference type="EMBL" id="PWA62584.1"/>
    </source>
</evidence>
<evidence type="ECO:0000313" key="3">
    <source>
        <dbReference type="Proteomes" id="UP000245207"/>
    </source>
</evidence>
<dbReference type="GO" id="GO:0016787">
    <property type="term" value="F:hydrolase activity"/>
    <property type="evidence" value="ECO:0007669"/>
    <property type="project" value="InterPro"/>
</dbReference>
<dbReference type="InterPro" id="IPR004843">
    <property type="entry name" value="Calcineurin-like_PHP"/>
</dbReference>
<protein>
    <recommendedName>
        <fullName evidence="1">Calcineurin-like phosphoesterase domain-containing protein</fullName>
    </recommendedName>
</protein>
<dbReference type="AlphaFoldDB" id="A0A2U1MMY9"/>
<accession>A0A2U1MMY9</accession>
<gene>
    <name evidence="2" type="ORF">CTI12_AA362650</name>
</gene>
<dbReference type="OrthoDB" id="10267127at2759"/>
<dbReference type="InterPro" id="IPR029052">
    <property type="entry name" value="Metallo-depent_PP-like"/>
</dbReference>
<proteinExistence type="predicted"/>
<dbReference type="SUPFAM" id="SSF56300">
    <property type="entry name" value="Metallo-dependent phosphatases"/>
    <property type="match status" value="2"/>
</dbReference>
<keyword evidence="3" id="KW-1185">Reference proteome</keyword>
<sequence length="531" mass="60052">MATTTNEKVVICIGDIHGYINKLKNLWSNLEKQIKPNEFESAHVIFLGDYCDHGPHTREVLDFLISLPSRYPKQSHVFLAGNHDYGFAAFVGALPQPPEGSEFCSTWDRYKGCEEVEGWYKGPGYETMHVQGRRWGGEYKVKYHVSVSSVYSSRSTFTSYGFPHGSHDFIKAIPNEHKKFLANMAWIYEQEDVCINTNEGTKRCKLIAVHAGLENGKDVEEQMIPLRERDTKIPRLTALSGRNNVLNMPEELAKHGTILVSGHHGKLHIEGLRFIIDEGDGLKRNTLAAIVLPSMKIIYYTLEKQIKPNEFESAHVIFLGDYCDHGPHTREVLDFLISLPSRYPRQSHVFLAGNHDYGFAAFVGALPQPPEGSEFCSTWDRYKGCEEVEGWYKGPGYETMHVQGRRWGGEYKVKYHEDVCINTNEGTKRCKLIAVHAGLENGKDVEEQMIPLRERDIKIPRLTALSGRNNVLNMPEDLAKHGTILVSGHHGKLHIEGLRFIIDEGDGLKRNTLAAIVLPSMKIVRDTDAEL</sequence>
<dbReference type="PANTHER" id="PTHR47474">
    <property type="entry name" value="TYROSINE-PROTEIN PHOSPHATASE RLPH2"/>
    <property type="match status" value="1"/>
</dbReference>
<dbReference type="STRING" id="35608.A0A2U1MMY9"/>